<comment type="subcellular location">
    <subcellularLocation>
        <location evidence="1 13">Cytoplasm</location>
    </subcellularLocation>
</comment>
<dbReference type="RefSeq" id="WP_092039780.1">
    <property type="nucleotide sequence ID" value="NZ_FOOK01000026.1"/>
</dbReference>
<dbReference type="PANTHER" id="PTHR30307:SF0">
    <property type="entry name" value="S-ADENOSYLMETHIONINE:TRNA RIBOSYLTRANSFERASE-ISOMERASE"/>
    <property type="match status" value="1"/>
</dbReference>
<accession>A0A1I2QVE5</accession>
<dbReference type="GO" id="GO:0005737">
    <property type="term" value="C:cytoplasm"/>
    <property type="evidence" value="ECO:0007669"/>
    <property type="project" value="UniProtKB-SubCell"/>
</dbReference>
<keyword evidence="14" id="KW-0413">Isomerase</keyword>
<dbReference type="GO" id="GO:0051075">
    <property type="term" value="F:S-adenosylmethionine:tRNA ribosyltransferase-isomerase activity"/>
    <property type="evidence" value="ECO:0007669"/>
    <property type="project" value="UniProtKB-EC"/>
</dbReference>
<keyword evidence="7 13" id="KW-0671">Queuosine biosynthesis</keyword>
<dbReference type="EC" id="2.4.99.17" evidence="10 13"/>
<dbReference type="Gene3D" id="2.40.10.240">
    <property type="entry name" value="QueA-like"/>
    <property type="match status" value="1"/>
</dbReference>
<evidence type="ECO:0000256" key="6">
    <source>
        <dbReference type="ARBA" id="ARBA00022691"/>
    </source>
</evidence>
<keyword evidence="5 13" id="KW-0808">Transferase</keyword>
<dbReference type="STRING" id="201973.SAMN04488025_1267"/>
<dbReference type="NCBIfam" id="NF001140">
    <property type="entry name" value="PRK00147.1"/>
    <property type="match status" value="1"/>
</dbReference>
<dbReference type="InterPro" id="IPR042119">
    <property type="entry name" value="QueA_dom2"/>
</dbReference>
<dbReference type="InterPro" id="IPR042118">
    <property type="entry name" value="QueA_dom1"/>
</dbReference>
<dbReference type="GO" id="GO:0008616">
    <property type="term" value="P:tRNA queuosine(34) biosynthetic process"/>
    <property type="evidence" value="ECO:0007669"/>
    <property type="project" value="UniProtKB-UniRule"/>
</dbReference>
<evidence type="ECO:0000256" key="9">
    <source>
        <dbReference type="ARBA" id="ARBA00061210"/>
    </source>
</evidence>
<comment type="subunit">
    <text evidence="3 13">Monomer.</text>
</comment>
<evidence type="ECO:0000256" key="2">
    <source>
        <dbReference type="ARBA" id="ARBA00004691"/>
    </source>
</evidence>
<dbReference type="InterPro" id="IPR003699">
    <property type="entry name" value="QueA"/>
</dbReference>
<dbReference type="Gene3D" id="3.40.1780.10">
    <property type="entry name" value="QueA-like"/>
    <property type="match status" value="1"/>
</dbReference>
<dbReference type="SUPFAM" id="SSF111337">
    <property type="entry name" value="QueA-like"/>
    <property type="match status" value="1"/>
</dbReference>
<gene>
    <name evidence="13" type="primary">queA</name>
    <name evidence="14" type="ORF">SAMN04488025_1267</name>
</gene>
<dbReference type="NCBIfam" id="TIGR00113">
    <property type="entry name" value="queA"/>
    <property type="match status" value="1"/>
</dbReference>
<keyword evidence="15" id="KW-1185">Reference proteome</keyword>
<dbReference type="FunFam" id="3.40.1780.10:FF:000001">
    <property type="entry name" value="S-adenosylmethionine:tRNA ribosyltransferase-isomerase"/>
    <property type="match status" value="1"/>
</dbReference>
<dbReference type="FunFam" id="2.40.10.240:FF:000002">
    <property type="entry name" value="S-adenosylmethionine:tRNA ribosyltransferase-isomerase"/>
    <property type="match status" value="1"/>
</dbReference>
<comment type="similarity">
    <text evidence="9 13">Belongs to the QueA family.</text>
</comment>
<reference evidence="14 15" key="1">
    <citation type="submission" date="2016-10" db="EMBL/GenBank/DDBJ databases">
        <authorList>
            <person name="de Groot N.N."/>
        </authorList>
    </citation>
    <scope>NUCLEOTIDE SEQUENCE [LARGE SCALE GENOMIC DNA]</scope>
    <source>
        <strain evidence="14 15">DSM 44945</strain>
    </source>
</reference>
<dbReference type="HAMAP" id="MF_00113">
    <property type="entry name" value="QueA"/>
    <property type="match status" value="1"/>
</dbReference>
<organism evidence="14 15">
    <name type="scientific">Planifilum fulgidum</name>
    <dbReference type="NCBI Taxonomy" id="201973"/>
    <lineage>
        <taxon>Bacteria</taxon>
        <taxon>Bacillati</taxon>
        <taxon>Bacillota</taxon>
        <taxon>Bacilli</taxon>
        <taxon>Bacillales</taxon>
        <taxon>Thermoactinomycetaceae</taxon>
        <taxon>Planifilum</taxon>
    </lineage>
</organism>
<dbReference type="PANTHER" id="PTHR30307">
    <property type="entry name" value="S-ADENOSYLMETHIONINE:TRNA RIBOSYLTRANSFERASE-ISOMERASE"/>
    <property type="match status" value="1"/>
</dbReference>
<dbReference type="UniPathway" id="UPA00392"/>
<dbReference type="EMBL" id="FOOK01000026">
    <property type="protein sequence ID" value="SFG32324.1"/>
    <property type="molecule type" value="Genomic_DNA"/>
</dbReference>
<evidence type="ECO:0000256" key="7">
    <source>
        <dbReference type="ARBA" id="ARBA00022785"/>
    </source>
</evidence>
<sequence>MDVSEFDFHLPEELIAQSPPPRRTDSRLMVLHRETGELEHRRFSDLTEYLRPGDVLVINDTRVRPARLIGMKKETGGRVEILLLKPLGEDRWEVLAKPARRLKPGSTLLFGNGELQAVVEGESGVAGGRIVRLRYEGKDLEALLDRLGEMPLPPYIRKRLDDPERYQTVYARAVGSAAAPTAGLHFTTELLEEIRGKGVDIASITLHVGLGTFRPVTAERVEDHRMHAEYYEVGEKAAEKIRAARKRGGRVVAVGTTSVRTLETVAGLHGRIVPAKGWTDIFIYPGYRFRVVDALITNFHLPRSTLLMLVSAFASRRRILAAYEEAVKLRYRFFSFGDAMLIL</sequence>
<evidence type="ECO:0000256" key="8">
    <source>
        <dbReference type="ARBA" id="ARBA00052751"/>
    </source>
</evidence>
<dbReference type="InterPro" id="IPR036100">
    <property type="entry name" value="QueA_sf"/>
</dbReference>
<evidence type="ECO:0000256" key="5">
    <source>
        <dbReference type="ARBA" id="ARBA00022679"/>
    </source>
</evidence>
<evidence type="ECO:0000256" key="4">
    <source>
        <dbReference type="ARBA" id="ARBA00022490"/>
    </source>
</evidence>
<protein>
    <recommendedName>
        <fullName evidence="11 13">S-adenosylmethionine:tRNA ribosyltransferase-isomerase</fullName>
        <ecNumber evidence="10 13">2.4.99.17</ecNumber>
    </recommendedName>
    <alternativeName>
        <fullName evidence="12 13">Queuosine biosynthesis protein QueA</fullName>
    </alternativeName>
</protein>
<name>A0A1I2QVE5_9BACL</name>
<evidence type="ECO:0000256" key="12">
    <source>
        <dbReference type="ARBA" id="ARBA00076160"/>
    </source>
</evidence>
<comment type="catalytic activity">
    <reaction evidence="8 13">
        <text>7-aminomethyl-7-carbaguanosine(34) in tRNA + S-adenosyl-L-methionine = epoxyqueuosine(34) in tRNA + adenine + L-methionine + 2 H(+)</text>
        <dbReference type="Rhea" id="RHEA:32155"/>
        <dbReference type="Rhea" id="RHEA-COMP:10342"/>
        <dbReference type="Rhea" id="RHEA-COMP:18582"/>
        <dbReference type="ChEBI" id="CHEBI:15378"/>
        <dbReference type="ChEBI" id="CHEBI:16708"/>
        <dbReference type="ChEBI" id="CHEBI:57844"/>
        <dbReference type="ChEBI" id="CHEBI:59789"/>
        <dbReference type="ChEBI" id="CHEBI:82833"/>
        <dbReference type="ChEBI" id="CHEBI:194443"/>
        <dbReference type="EC" id="2.4.99.17"/>
    </reaction>
</comment>
<evidence type="ECO:0000256" key="1">
    <source>
        <dbReference type="ARBA" id="ARBA00004496"/>
    </source>
</evidence>
<dbReference type="Proteomes" id="UP000198661">
    <property type="component" value="Unassembled WGS sequence"/>
</dbReference>
<dbReference type="OrthoDB" id="9805933at2"/>
<keyword evidence="4 13" id="KW-0963">Cytoplasm</keyword>
<evidence type="ECO:0000256" key="3">
    <source>
        <dbReference type="ARBA" id="ARBA00011245"/>
    </source>
</evidence>
<evidence type="ECO:0000256" key="11">
    <source>
        <dbReference type="ARBA" id="ARBA00069325"/>
    </source>
</evidence>
<dbReference type="AlphaFoldDB" id="A0A1I2QVE5"/>
<comment type="pathway">
    <text evidence="2 13">tRNA modification; tRNA-queuosine biosynthesis.</text>
</comment>
<keyword evidence="6 13" id="KW-0949">S-adenosyl-L-methionine</keyword>
<comment type="function">
    <text evidence="13">Transfers and isomerizes the ribose moiety from AdoMet to the 7-aminomethyl group of 7-deazaguanine (preQ1-tRNA) to give epoxyqueuosine (oQ-tRNA).</text>
</comment>
<evidence type="ECO:0000313" key="14">
    <source>
        <dbReference type="EMBL" id="SFG32324.1"/>
    </source>
</evidence>
<evidence type="ECO:0000256" key="10">
    <source>
        <dbReference type="ARBA" id="ARBA00066503"/>
    </source>
</evidence>
<evidence type="ECO:0000256" key="13">
    <source>
        <dbReference type="HAMAP-Rule" id="MF_00113"/>
    </source>
</evidence>
<dbReference type="Pfam" id="PF02547">
    <property type="entry name" value="Queuosine_synth"/>
    <property type="match status" value="1"/>
</dbReference>
<evidence type="ECO:0000313" key="15">
    <source>
        <dbReference type="Proteomes" id="UP000198661"/>
    </source>
</evidence>
<proteinExistence type="inferred from homology"/>